<feature type="domain" description="EF-hand" evidence="4">
    <location>
        <begin position="245"/>
        <end position="280"/>
    </location>
</feature>
<keyword evidence="3" id="KW-0812">Transmembrane</keyword>
<dbReference type="STRING" id="554055.A0A2P6VA01"/>
<feature type="transmembrane region" description="Helical" evidence="3">
    <location>
        <begin position="106"/>
        <end position="124"/>
    </location>
</feature>
<feature type="compositionally biased region" description="Basic and acidic residues" evidence="2">
    <location>
        <begin position="47"/>
        <end position="61"/>
    </location>
</feature>
<keyword evidence="3" id="KW-1133">Transmembrane helix</keyword>
<evidence type="ECO:0000256" key="3">
    <source>
        <dbReference type="SAM" id="Phobius"/>
    </source>
</evidence>
<dbReference type="InterPro" id="IPR018247">
    <property type="entry name" value="EF_Hand_1_Ca_BS"/>
</dbReference>
<keyword evidence="1" id="KW-0106">Calcium</keyword>
<sequence>MYATMQARTVVVRHSCPRRAPLRASPTRPRLVVAAQGQQTPPPAGKGDAENRRRQQDELKSSLKKMGIDKGTAQRILTIWKQSGADSPEALRRLFLRRSFSRSQQIGLQLLIDAASGAGAFYAARTITPEQLGTWTLAAKSAMYFISMYLWIGASFEFFSLVALFYAAYRYSTNSDAFLGAVQDIAGPPSGLGVVLQALDQIRDLLQGDASASQSFFDNLGIYLTLERAQRLYGFDAQRYGLSDAAAGDIAAVFARYDSNDDGFISLDEFRRLCAEQGTELSGPEVQAAFDLLDVDKSGALDFGEWVEWFLAKQRKYEWLGGAAPQQVEKAAAAGEGQ</sequence>
<evidence type="ECO:0000256" key="1">
    <source>
        <dbReference type="ARBA" id="ARBA00022837"/>
    </source>
</evidence>
<comment type="caution">
    <text evidence="5">The sequence shown here is derived from an EMBL/GenBank/DDBJ whole genome shotgun (WGS) entry which is preliminary data.</text>
</comment>
<feature type="domain" description="EF-hand" evidence="4">
    <location>
        <begin position="281"/>
        <end position="316"/>
    </location>
</feature>
<reference evidence="5 6" key="1">
    <citation type="journal article" date="2018" name="Plant J.">
        <title>Genome sequences of Chlorella sorokiniana UTEX 1602 and Micractinium conductrix SAG 241.80: implications to maltose excretion by a green alga.</title>
        <authorList>
            <person name="Arriola M.B."/>
            <person name="Velmurugan N."/>
            <person name="Zhang Y."/>
            <person name="Plunkett M.H."/>
            <person name="Hondzo H."/>
            <person name="Barney B.M."/>
        </authorList>
    </citation>
    <scope>NUCLEOTIDE SEQUENCE [LARGE SCALE GENOMIC DNA]</scope>
    <source>
        <strain evidence="5 6">SAG 241.80</strain>
    </source>
</reference>
<protein>
    <submittedName>
        <fullName evidence="5">Neo-calmodulin-like isoform X1</fullName>
    </submittedName>
</protein>
<dbReference type="Proteomes" id="UP000239649">
    <property type="component" value="Unassembled WGS sequence"/>
</dbReference>
<accession>A0A2P6VA01</accession>
<evidence type="ECO:0000256" key="2">
    <source>
        <dbReference type="SAM" id="MobiDB-lite"/>
    </source>
</evidence>
<evidence type="ECO:0000313" key="5">
    <source>
        <dbReference type="EMBL" id="PSC70922.1"/>
    </source>
</evidence>
<dbReference type="GO" id="GO:0005509">
    <property type="term" value="F:calcium ion binding"/>
    <property type="evidence" value="ECO:0007669"/>
    <property type="project" value="InterPro"/>
</dbReference>
<dbReference type="PROSITE" id="PS50222">
    <property type="entry name" value="EF_HAND_2"/>
    <property type="match status" value="2"/>
</dbReference>
<dbReference type="PROSITE" id="PS00018">
    <property type="entry name" value="EF_HAND_1"/>
    <property type="match status" value="2"/>
</dbReference>
<keyword evidence="3" id="KW-0472">Membrane</keyword>
<organism evidence="5 6">
    <name type="scientific">Micractinium conductrix</name>
    <dbReference type="NCBI Taxonomy" id="554055"/>
    <lineage>
        <taxon>Eukaryota</taxon>
        <taxon>Viridiplantae</taxon>
        <taxon>Chlorophyta</taxon>
        <taxon>core chlorophytes</taxon>
        <taxon>Trebouxiophyceae</taxon>
        <taxon>Chlorellales</taxon>
        <taxon>Chlorellaceae</taxon>
        <taxon>Chlorella clade</taxon>
        <taxon>Micractinium</taxon>
    </lineage>
</organism>
<dbReference type="Pfam" id="PF13499">
    <property type="entry name" value="EF-hand_7"/>
    <property type="match status" value="1"/>
</dbReference>
<dbReference type="AlphaFoldDB" id="A0A2P6VA01"/>
<evidence type="ECO:0000259" key="4">
    <source>
        <dbReference type="PROSITE" id="PS50222"/>
    </source>
</evidence>
<evidence type="ECO:0000313" key="6">
    <source>
        <dbReference type="Proteomes" id="UP000239649"/>
    </source>
</evidence>
<dbReference type="Gene3D" id="1.10.238.10">
    <property type="entry name" value="EF-hand"/>
    <property type="match status" value="1"/>
</dbReference>
<dbReference type="InterPro" id="IPR011992">
    <property type="entry name" value="EF-hand-dom_pair"/>
</dbReference>
<dbReference type="EMBL" id="LHPF02000017">
    <property type="protein sequence ID" value="PSC70922.1"/>
    <property type="molecule type" value="Genomic_DNA"/>
</dbReference>
<dbReference type="SMART" id="SM00054">
    <property type="entry name" value="EFh"/>
    <property type="match status" value="2"/>
</dbReference>
<keyword evidence="6" id="KW-1185">Reference proteome</keyword>
<gene>
    <name evidence="5" type="ORF">C2E20_5698</name>
</gene>
<dbReference type="InterPro" id="IPR002048">
    <property type="entry name" value="EF_hand_dom"/>
</dbReference>
<name>A0A2P6VA01_9CHLO</name>
<dbReference type="OrthoDB" id="26525at2759"/>
<dbReference type="SUPFAM" id="SSF47473">
    <property type="entry name" value="EF-hand"/>
    <property type="match status" value="1"/>
</dbReference>
<dbReference type="CDD" id="cd00051">
    <property type="entry name" value="EFh"/>
    <property type="match status" value="1"/>
</dbReference>
<proteinExistence type="predicted"/>
<feature type="region of interest" description="Disordered" evidence="2">
    <location>
        <begin position="17"/>
        <end position="64"/>
    </location>
</feature>
<feature type="transmembrane region" description="Helical" evidence="3">
    <location>
        <begin position="144"/>
        <end position="169"/>
    </location>
</feature>